<dbReference type="Proteomes" id="UP000584325">
    <property type="component" value="Unassembled WGS sequence"/>
</dbReference>
<evidence type="ECO:0000313" key="2">
    <source>
        <dbReference type="EMBL" id="QCP12973.1"/>
    </source>
</evidence>
<name>A0A4P8HSW2_9BURK</name>
<dbReference type="Proteomes" id="UP000298763">
    <property type="component" value="Chromosome"/>
</dbReference>
<reference evidence="1 4" key="2">
    <citation type="submission" date="2020-08" db="EMBL/GenBank/DDBJ databases">
        <title>Genomic Encyclopedia of Type Strains, Phase III (KMG-III): the genomes of soil and plant-associated and newly described type strains.</title>
        <authorList>
            <person name="Whitman W."/>
        </authorList>
    </citation>
    <scope>NUCLEOTIDE SEQUENCE [LARGE SCALE GENOMIC DNA]</scope>
    <source>
        <strain evidence="1 4">CECT 7753</strain>
    </source>
</reference>
<dbReference type="PIRSF" id="PIRSF016481">
    <property type="entry name" value="Pilus_assembly_PilP"/>
    <property type="match status" value="1"/>
</dbReference>
<sequence length="182" mass="20142">MKQARHPAALLLFAFMATQLTGCGDRDEQEVRQWMKEVDATTRVAVKPLSEPKTFVPFAYASAEAPDPFDPNKLVTERAAARPGTGVAPDTNRRKELLEGFPLDTMHMVGMLKKGRTVLALLQIDRSVYQVQAGQRLGQNYGIVTSVSETAVNVKETVQDASGEWVERIATLELQESKENPQ</sequence>
<accession>A0A4P8HSW2</accession>
<organism evidence="1 4">
    <name type="scientific">Pseudoduganella umbonata</name>
    <dbReference type="NCBI Taxonomy" id="864828"/>
    <lineage>
        <taxon>Bacteria</taxon>
        <taxon>Pseudomonadati</taxon>
        <taxon>Pseudomonadota</taxon>
        <taxon>Betaproteobacteria</taxon>
        <taxon>Burkholderiales</taxon>
        <taxon>Oxalobacteraceae</taxon>
        <taxon>Telluria group</taxon>
        <taxon>Pseudoduganella</taxon>
    </lineage>
</organism>
<dbReference type="AlphaFoldDB" id="A0A4P8HSW2"/>
<proteinExistence type="predicted"/>
<dbReference type="Pfam" id="PF04351">
    <property type="entry name" value="PilP"/>
    <property type="match status" value="1"/>
</dbReference>
<gene>
    <name evidence="2" type="ORF">FCL38_22890</name>
    <name evidence="1" type="ORF">FHS02_003676</name>
</gene>
<dbReference type="EMBL" id="CP040017">
    <property type="protein sequence ID" value="QCP12973.1"/>
    <property type="molecule type" value="Genomic_DNA"/>
</dbReference>
<dbReference type="RefSeq" id="WP_137315769.1">
    <property type="nucleotide sequence ID" value="NZ_CP040017.1"/>
</dbReference>
<evidence type="ECO:0000313" key="4">
    <source>
        <dbReference type="Proteomes" id="UP000584325"/>
    </source>
</evidence>
<evidence type="ECO:0000313" key="3">
    <source>
        <dbReference type="Proteomes" id="UP000298763"/>
    </source>
</evidence>
<evidence type="ECO:0000313" key="1">
    <source>
        <dbReference type="EMBL" id="MBB3222838.1"/>
    </source>
</evidence>
<dbReference type="OrthoDB" id="5296580at2"/>
<keyword evidence="3" id="KW-1185">Reference proteome</keyword>
<protein>
    <submittedName>
        <fullName evidence="1 2">Pilus assembly protein PilP</fullName>
    </submittedName>
</protein>
<dbReference type="EMBL" id="JACHXS010000007">
    <property type="protein sequence ID" value="MBB3222838.1"/>
    <property type="molecule type" value="Genomic_DNA"/>
</dbReference>
<reference evidence="2 3" key="1">
    <citation type="submission" date="2019-05" db="EMBL/GenBank/DDBJ databases">
        <title>Draft Genome Sequences of Six Type Strains of the Genus Massilia.</title>
        <authorList>
            <person name="Miess H."/>
            <person name="Frediansyhah A."/>
            <person name="Gross H."/>
        </authorList>
    </citation>
    <scope>NUCLEOTIDE SEQUENCE [LARGE SCALE GENOMIC DNA]</scope>
    <source>
        <strain evidence="2 3">DSMZ 26121</strain>
    </source>
</reference>
<dbReference type="InterPro" id="IPR007446">
    <property type="entry name" value="PilP"/>
</dbReference>
<dbReference type="Gene3D" id="2.30.30.830">
    <property type="match status" value="1"/>
</dbReference>